<evidence type="ECO:0000313" key="1">
    <source>
        <dbReference type="Proteomes" id="UP000887575"/>
    </source>
</evidence>
<protein>
    <submittedName>
        <fullName evidence="2">Uncharacterized protein</fullName>
    </submittedName>
</protein>
<sequence length="83" mass="9254">MDMEAIEVTVTMVVLVTGLTVDMEATVNMEATGDMEDIAAKIIFTVKFRTKMVAGFLQNDPEDPFEIRVGEGDWFHVEGRQQG</sequence>
<name>A0AAF3J406_9BILA</name>
<evidence type="ECO:0000313" key="2">
    <source>
        <dbReference type="WBParaSite" id="MBELARI_LOCUS14794"/>
    </source>
</evidence>
<dbReference type="AlphaFoldDB" id="A0AAF3J406"/>
<proteinExistence type="predicted"/>
<dbReference type="Proteomes" id="UP000887575">
    <property type="component" value="Unassembled WGS sequence"/>
</dbReference>
<dbReference type="WBParaSite" id="MBELARI_LOCUS14794">
    <property type="protein sequence ID" value="MBELARI_LOCUS14794"/>
    <property type="gene ID" value="MBELARI_LOCUS14794"/>
</dbReference>
<reference evidence="2" key="1">
    <citation type="submission" date="2024-02" db="UniProtKB">
        <authorList>
            <consortium name="WormBaseParasite"/>
        </authorList>
    </citation>
    <scope>IDENTIFICATION</scope>
</reference>
<keyword evidence="1" id="KW-1185">Reference proteome</keyword>
<accession>A0AAF3J406</accession>
<organism evidence="1 2">
    <name type="scientific">Mesorhabditis belari</name>
    <dbReference type="NCBI Taxonomy" id="2138241"/>
    <lineage>
        <taxon>Eukaryota</taxon>
        <taxon>Metazoa</taxon>
        <taxon>Ecdysozoa</taxon>
        <taxon>Nematoda</taxon>
        <taxon>Chromadorea</taxon>
        <taxon>Rhabditida</taxon>
        <taxon>Rhabditina</taxon>
        <taxon>Rhabditomorpha</taxon>
        <taxon>Rhabditoidea</taxon>
        <taxon>Rhabditidae</taxon>
        <taxon>Mesorhabditinae</taxon>
        <taxon>Mesorhabditis</taxon>
    </lineage>
</organism>